<sequence length="54" mass="6482">MVYPVKTRVILPKMLWTAAEDEEHLKQLVNSYMVRYKDYRVVEIGKYFAICERG</sequence>
<evidence type="ECO:0000313" key="2">
    <source>
        <dbReference type="Proteomes" id="UP000641206"/>
    </source>
</evidence>
<protein>
    <submittedName>
        <fullName evidence="1">Uncharacterized protein</fullName>
    </submittedName>
</protein>
<name>A0ABQ2P3A2_9BACI</name>
<reference evidence="2" key="1">
    <citation type="journal article" date="2019" name="Int. J. Syst. Evol. Microbiol.">
        <title>The Global Catalogue of Microorganisms (GCM) 10K type strain sequencing project: providing services to taxonomists for standard genome sequencing and annotation.</title>
        <authorList>
            <consortium name="The Broad Institute Genomics Platform"/>
            <consortium name="The Broad Institute Genome Sequencing Center for Infectious Disease"/>
            <person name="Wu L."/>
            <person name="Ma J."/>
        </authorList>
    </citation>
    <scope>NUCLEOTIDE SEQUENCE [LARGE SCALE GENOMIC DNA]</scope>
    <source>
        <strain evidence="2">CGMCC 1.7693</strain>
    </source>
</reference>
<dbReference type="EMBL" id="BMLW01000029">
    <property type="protein sequence ID" value="GGP17275.1"/>
    <property type="molecule type" value="Genomic_DNA"/>
</dbReference>
<accession>A0ABQ2P3A2</accession>
<comment type="caution">
    <text evidence="1">The sequence shown here is derived from an EMBL/GenBank/DDBJ whole genome shotgun (WGS) entry which is preliminary data.</text>
</comment>
<dbReference type="Proteomes" id="UP000641206">
    <property type="component" value="Unassembled WGS sequence"/>
</dbReference>
<organism evidence="1 2">
    <name type="scientific">Oceanobacillus neutriphilus</name>
    <dbReference type="NCBI Taxonomy" id="531815"/>
    <lineage>
        <taxon>Bacteria</taxon>
        <taxon>Bacillati</taxon>
        <taxon>Bacillota</taxon>
        <taxon>Bacilli</taxon>
        <taxon>Bacillales</taxon>
        <taxon>Bacillaceae</taxon>
        <taxon>Oceanobacillus</taxon>
    </lineage>
</organism>
<evidence type="ECO:0000313" key="1">
    <source>
        <dbReference type="EMBL" id="GGP17275.1"/>
    </source>
</evidence>
<gene>
    <name evidence="1" type="ORF">GCM10011346_52490</name>
</gene>
<keyword evidence="2" id="KW-1185">Reference proteome</keyword>
<proteinExistence type="predicted"/>